<dbReference type="EMBL" id="AVOT02031720">
    <property type="protein sequence ID" value="MBW0525314.1"/>
    <property type="molecule type" value="Genomic_DNA"/>
</dbReference>
<feature type="compositionally biased region" description="Acidic residues" evidence="1">
    <location>
        <begin position="191"/>
        <end position="201"/>
    </location>
</feature>
<dbReference type="Proteomes" id="UP000765509">
    <property type="component" value="Unassembled WGS sequence"/>
</dbReference>
<evidence type="ECO:0000313" key="2">
    <source>
        <dbReference type="EMBL" id="MBW0525314.1"/>
    </source>
</evidence>
<dbReference type="OrthoDB" id="2507113at2759"/>
<evidence type="ECO:0000256" key="1">
    <source>
        <dbReference type="SAM" id="MobiDB-lite"/>
    </source>
</evidence>
<accession>A0A9Q3EQA8</accession>
<feature type="region of interest" description="Disordered" evidence="1">
    <location>
        <begin position="179"/>
        <end position="209"/>
    </location>
</feature>
<evidence type="ECO:0000313" key="3">
    <source>
        <dbReference type="Proteomes" id="UP000765509"/>
    </source>
</evidence>
<gene>
    <name evidence="2" type="ORF">O181_065029</name>
</gene>
<proteinExistence type="predicted"/>
<sequence length="221" mass="26194">MYKESQDQGWNERELCDWRYKFLVAHNYAKRYQIIASDVNAHSDYEYNAKARVYVIKPLAYQSENATAFFRRLDCKIKDVEAMMGRRFNQRIRRRPKIPIIPRFKKTPKNVPIDLYQPEWFNDRDHSEKLMAANLSEVSFVPVKDLPPKRKQHPDESLGDISFNYKYWDLTIKEYKIEPRTPESSERDSDAGDLSDDESVDLDAANPHHDVDNHLVTKRII</sequence>
<feature type="compositionally biased region" description="Basic and acidic residues" evidence="1">
    <location>
        <begin position="179"/>
        <end position="190"/>
    </location>
</feature>
<name>A0A9Q3EQA8_9BASI</name>
<keyword evidence="3" id="KW-1185">Reference proteome</keyword>
<reference evidence="2" key="1">
    <citation type="submission" date="2021-03" db="EMBL/GenBank/DDBJ databases">
        <title>Draft genome sequence of rust myrtle Austropuccinia psidii MF-1, a brazilian biotype.</title>
        <authorList>
            <person name="Quecine M.C."/>
            <person name="Pachon D.M.R."/>
            <person name="Bonatelli M.L."/>
            <person name="Correr F.H."/>
            <person name="Franceschini L.M."/>
            <person name="Leite T.F."/>
            <person name="Margarido G.R.A."/>
            <person name="Almeida C.A."/>
            <person name="Ferrarezi J.A."/>
            <person name="Labate C.A."/>
        </authorList>
    </citation>
    <scope>NUCLEOTIDE SEQUENCE</scope>
    <source>
        <strain evidence="2">MF-1</strain>
    </source>
</reference>
<dbReference type="AlphaFoldDB" id="A0A9Q3EQA8"/>
<comment type="caution">
    <text evidence="2">The sequence shown here is derived from an EMBL/GenBank/DDBJ whole genome shotgun (WGS) entry which is preliminary data.</text>
</comment>
<protein>
    <submittedName>
        <fullName evidence="2">Uncharacterized protein</fullName>
    </submittedName>
</protein>
<organism evidence="2 3">
    <name type="scientific">Austropuccinia psidii MF-1</name>
    <dbReference type="NCBI Taxonomy" id="1389203"/>
    <lineage>
        <taxon>Eukaryota</taxon>
        <taxon>Fungi</taxon>
        <taxon>Dikarya</taxon>
        <taxon>Basidiomycota</taxon>
        <taxon>Pucciniomycotina</taxon>
        <taxon>Pucciniomycetes</taxon>
        <taxon>Pucciniales</taxon>
        <taxon>Sphaerophragmiaceae</taxon>
        <taxon>Austropuccinia</taxon>
    </lineage>
</organism>